<evidence type="ECO:0000256" key="1">
    <source>
        <dbReference type="ARBA" id="ARBA00004651"/>
    </source>
</evidence>
<feature type="transmembrane region" description="Helical" evidence="7">
    <location>
        <begin position="94"/>
        <end position="111"/>
    </location>
</feature>
<dbReference type="InterPro" id="IPR032808">
    <property type="entry name" value="DoxX"/>
</dbReference>
<dbReference type="GO" id="GO:0005886">
    <property type="term" value="C:plasma membrane"/>
    <property type="evidence" value="ECO:0007669"/>
    <property type="project" value="UniProtKB-SubCell"/>
</dbReference>
<protein>
    <submittedName>
        <fullName evidence="8">DoxX family protein</fullName>
    </submittedName>
</protein>
<dbReference type="Pfam" id="PF07681">
    <property type="entry name" value="DoxX"/>
    <property type="match status" value="1"/>
</dbReference>
<comment type="similarity">
    <text evidence="2">Belongs to the DoxX family.</text>
</comment>
<gene>
    <name evidence="8" type="ORF">UE95_027075</name>
</gene>
<evidence type="ECO:0000256" key="7">
    <source>
        <dbReference type="SAM" id="Phobius"/>
    </source>
</evidence>
<dbReference type="AlphaFoldDB" id="A0ABD4UL44"/>
<dbReference type="EMBL" id="JYMX02000026">
    <property type="protein sequence ID" value="MCW3714956.1"/>
    <property type="molecule type" value="Genomic_DNA"/>
</dbReference>
<dbReference type="Proteomes" id="UP000191686">
    <property type="component" value="Unassembled WGS sequence"/>
</dbReference>
<keyword evidence="6 7" id="KW-0472">Membrane</keyword>
<reference evidence="8 9" key="2">
    <citation type="journal article" date="2017" name="Front. Microbiol.">
        <title>Genomics Reveals a Unique Clone of Burkholderia cenocepacia Harboring an Actively Excising Novel Genomic Island.</title>
        <authorList>
            <person name="Patil P.P."/>
            <person name="Mali S."/>
            <person name="Midha S."/>
            <person name="Gautam V."/>
            <person name="Dash L."/>
            <person name="Kumar S."/>
            <person name="Shastri J."/>
            <person name="Singhal L."/>
            <person name="Patil P.B."/>
        </authorList>
    </citation>
    <scope>NUCLEOTIDE SEQUENCE [LARGE SCALE GENOMIC DNA]</scope>
    <source>
        <strain evidence="8 9">BC-19</strain>
    </source>
</reference>
<feature type="transmembrane region" description="Helical" evidence="7">
    <location>
        <begin position="123"/>
        <end position="144"/>
    </location>
</feature>
<evidence type="ECO:0000313" key="9">
    <source>
        <dbReference type="Proteomes" id="UP000191686"/>
    </source>
</evidence>
<keyword evidence="5 7" id="KW-1133">Transmembrane helix</keyword>
<proteinExistence type="inferred from homology"/>
<comment type="caution">
    <text evidence="8">The sequence shown here is derived from an EMBL/GenBank/DDBJ whole genome shotgun (WGS) entry which is preliminary data.</text>
</comment>
<evidence type="ECO:0000256" key="2">
    <source>
        <dbReference type="ARBA" id="ARBA00006679"/>
    </source>
</evidence>
<keyword evidence="3" id="KW-1003">Cell membrane</keyword>
<accession>A0ABD4UL44</accession>
<evidence type="ECO:0000256" key="3">
    <source>
        <dbReference type="ARBA" id="ARBA00022475"/>
    </source>
</evidence>
<evidence type="ECO:0000313" key="8">
    <source>
        <dbReference type="EMBL" id="MCW3714956.1"/>
    </source>
</evidence>
<evidence type="ECO:0000256" key="4">
    <source>
        <dbReference type="ARBA" id="ARBA00022692"/>
    </source>
</evidence>
<dbReference type="PANTHER" id="PTHR33452:SF1">
    <property type="entry name" value="INNER MEMBRANE PROTEIN YPHA-RELATED"/>
    <property type="match status" value="1"/>
</dbReference>
<dbReference type="PANTHER" id="PTHR33452">
    <property type="entry name" value="OXIDOREDUCTASE CATD-RELATED"/>
    <property type="match status" value="1"/>
</dbReference>
<keyword evidence="4 7" id="KW-0812">Transmembrane</keyword>
<evidence type="ECO:0000256" key="5">
    <source>
        <dbReference type="ARBA" id="ARBA00022989"/>
    </source>
</evidence>
<dbReference type="RefSeq" id="WP_256870201.1">
    <property type="nucleotide sequence ID" value="NZ_JYMY02000029.1"/>
</dbReference>
<evidence type="ECO:0000256" key="6">
    <source>
        <dbReference type="ARBA" id="ARBA00023136"/>
    </source>
</evidence>
<dbReference type="InterPro" id="IPR051907">
    <property type="entry name" value="DoxX-like_oxidoreductase"/>
</dbReference>
<sequence length="153" mass="16853">MPAVATATPARVDAAPRPHYHYERAMADYLLFAGRFFIALMFVLSGINKFLFFRHGLEEVRAKNLPLPHLALASTIVVQLFCGVAIMVGFQTELASVLLAVFTLATAIVFYDFWNQQGNQRTLMLTGFLEHISIIGGFMILIAAGPGRLVTHG</sequence>
<reference evidence="8 9" key="1">
    <citation type="journal article" date="2017" name="Front. Microbiol.">
        <title>Genomics reveals a unique clone of Burkholderia cenocepacia harbouring an actively excising novel genomic island.</title>
        <authorList>
            <person name="Patil P."/>
            <person name="Mali S."/>
            <person name="Midha S."/>
            <person name="Gautam V."/>
            <person name="Dash L."/>
            <person name="Kumar S."/>
            <person name="Shastri J."/>
            <person name="Singhal L."/>
            <person name="Patil P.B."/>
        </authorList>
    </citation>
    <scope>NUCLEOTIDE SEQUENCE [LARGE SCALE GENOMIC DNA]</scope>
    <source>
        <strain evidence="8 9">BC-19</strain>
    </source>
</reference>
<feature type="transmembrane region" description="Helical" evidence="7">
    <location>
        <begin position="30"/>
        <end position="53"/>
    </location>
</feature>
<feature type="transmembrane region" description="Helical" evidence="7">
    <location>
        <begin position="65"/>
        <end position="88"/>
    </location>
</feature>
<comment type="subcellular location">
    <subcellularLocation>
        <location evidence="1">Cell membrane</location>
        <topology evidence="1">Multi-pass membrane protein</topology>
    </subcellularLocation>
</comment>
<name>A0ABD4UL44_9BURK</name>
<organism evidence="8 9">
    <name type="scientific">Burkholderia cenocepacia</name>
    <dbReference type="NCBI Taxonomy" id="95486"/>
    <lineage>
        <taxon>Bacteria</taxon>
        <taxon>Pseudomonadati</taxon>
        <taxon>Pseudomonadota</taxon>
        <taxon>Betaproteobacteria</taxon>
        <taxon>Burkholderiales</taxon>
        <taxon>Burkholderiaceae</taxon>
        <taxon>Burkholderia</taxon>
        <taxon>Burkholderia cepacia complex</taxon>
    </lineage>
</organism>